<accession>A0A0A1MWJ5</accession>
<keyword evidence="1" id="KW-0812">Transmembrane</keyword>
<dbReference type="AlphaFoldDB" id="A0A0A1MWJ5"/>
<protein>
    <recommendedName>
        <fullName evidence="4">DUF945 domain-containing protein</fullName>
    </recommendedName>
</protein>
<evidence type="ECO:0000256" key="1">
    <source>
        <dbReference type="SAM" id="Phobius"/>
    </source>
</evidence>
<keyword evidence="1" id="KW-0472">Membrane</keyword>
<sequence length="532" mass="59085">MVENNEEQPKKKGISKGIIAIIIAVIVLAGGGAAAFFLTTSTPKATYFQAEKNSIEQLQDFMETRYEDEYNWYEQSMENPVSQNVSLGLNLEGLENQGYIDPQIAAMLSNAELAFHSETDMENNQASTELSVNVAGMNFDGLAGYVEGSDVYAELPFLEEVLKISDEDIGSVLAEIDPYTFTGNEQLGIEELMFENDGQLLTDEEKEYLQDEYVMFIYDELPDDAFESENEDVEVNGDSISAEKITMNLSEDQFKSLITSVLEKMKGDEQFQEILSNQLERAGSTPLEDPEVFQQQIDEVLGEFDSAMDQGIEAVENFQFPDGVQSTLWVSDDKVVQRDFSISLAPENEDPVTFNLSGGQLFNDDQIYFDHTLTMGDGSEDVTMAFDGDFQGTGDSVTDNANFSFSFDDGYMPVEFAGTYTGDESLDGSTRDFDRQLQFTVENETINLGWTGDSTYDGDQMSSNNNIALDFPGYVENVSMDINSEGAVIDAVEGVDTSNVVDLGAMSAEELQQYFEGDFSSQLEQWLMQFGL</sequence>
<keyword evidence="3" id="KW-1185">Reference proteome</keyword>
<gene>
    <name evidence="2" type="ORF">BN997_03883</name>
</gene>
<proteinExistence type="predicted"/>
<evidence type="ECO:0000313" key="2">
    <source>
        <dbReference type="EMBL" id="CEI83954.1"/>
    </source>
</evidence>
<dbReference type="STRING" id="545501.BN997_03883"/>
<organism evidence="2 3">
    <name type="scientific">Oceanobacillus oncorhynchi</name>
    <dbReference type="NCBI Taxonomy" id="545501"/>
    <lineage>
        <taxon>Bacteria</taxon>
        <taxon>Bacillati</taxon>
        <taxon>Bacillota</taxon>
        <taxon>Bacilli</taxon>
        <taxon>Bacillales</taxon>
        <taxon>Bacillaceae</taxon>
        <taxon>Oceanobacillus</taxon>
    </lineage>
</organism>
<reference evidence="2 3" key="1">
    <citation type="submission" date="2014-11" db="EMBL/GenBank/DDBJ databases">
        <authorList>
            <person name="Urmite Genomes Urmite Genomes"/>
        </authorList>
    </citation>
    <scope>NUCLEOTIDE SEQUENCE [LARGE SCALE GENOMIC DNA]</scope>
    <source>
        <strain evidence="2 3">Oc5</strain>
    </source>
</reference>
<evidence type="ECO:0008006" key="4">
    <source>
        <dbReference type="Google" id="ProtNLM"/>
    </source>
</evidence>
<dbReference type="EMBL" id="CDGG01000001">
    <property type="protein sequence ID" value="CEI83954.1"/>
    <property type="molecule type" value="Genomic_DNA"/>
</dbReference>
<dbReference type="Proteomes" id="UP000040453">
    <property type="component" value="Unassembled WGS sequence"/>
</dbReference>
<feature type="transmembrane region" description="Helical" evidence="1">
    <location>
        <begin position="18"/>
        <end position="38"/>
    </location>
</feature>
<evidence type="ECO:0000313" key="3">
    <source>
        <dbReference type="Proteomes" id="UP000040453"/>
    </source>
</evidence>
<name>A0A0A1MWJ5_9BACI</name>
<keyword evidence="1" id="KW-1133">Transmembrane helix</keyword>
<dbReference type="OrthoDB" id="2729040at2"/>
<dbReference type="RefSeq" id="WP_042534472.1">
    <property type="nucleotide sequence ID" value="NZ_CDGG01000001.1"/>
</dbReference>